<evidence type="ECO:0000313" key="4">
    <source>
        <dbReference type="EMBL" id="KNE93620.1"/>
    </source>
</evidence>
<keyword evidence="2" id="KW-0863">Zinc-finger</keyword>
<dbReference type="GO" id="GO:0007005">
    <property type="term" value="P:mitochondrion organization"/>
    <property type="evidence" value="ECO:0007669"/>
    <property type="project" value="InterPro"/>
</dbReference>
<organism evidence="4 5">
    <name type="scientific">Puccinia striiformis f. sp. tritici PST-78</name>
    <dbReference type="NCBI Taxonomy" id="1165861"/>
    <lineage>
        <taxon>Eukaryota</taxon>
        <taxon>Fungi</taxon>
        <taxon>Dikarya</taxon>
        <taxon>Basidiomycota</taxon>
        <taxon>Pucciniomycotina</taxon>
        <taxon>Pucciniomycetes</taxon>
        <taxon>Pucciniales</taxon>
        <taxon>Pucciniaceae</taxon>
        <taxon>Puccinia</taxon>
    </lineage>
</organism>
<dbReference type="Proteomes" id="UP000054564">
    <property type="component" value="Unassembled WGS sequence"/>
</dbReference>
<dbReference type="STRING" id="1165861.A0A0L0V2T4"/>
<dbReference type="EMBL" id="AJIL01000133">
    <property type="protein sequence ID" value="KNE93620.1"/>
    <property type="molecule type" value="Genomic_DNA"/>
</dbReference>
<dbReference type="GO" id="GO:0015914">
    <property type="term" value="P:phospholipid transport"/>
    <property type="evidence" value="ECO:0007669"/>
    <property type="project" value="TreeGrafter"/>
</dbReference>
<dbReference type="AlphaFoldDB" id="A0A0L0V2T4"/>
<keyword evidence="1" id="KW-0256">Endoplasmic reticulum</keyword>
<reference evidence="5" key="1">
    <citation type="submission" date="2014-03" db="EMBL/GenBank/DDBJ databases">
        <title>The Genome Sequence of Puccinia striiformis f. sp. tritici PST-78.</title>
        <authorList>
            <consortium name="The Broad Institute Genome Sequencing Platform"/>
            <person name="Cuomo C."/>
            <person name="Hulbert S."/>
            <person name="Chen X."/>
            <person name="Walker B."/>
            <person name="Young S.K."/>
            <person name="Zeng Q."/>
            <person name="Gargeya S."/>
            <person name="Fitzgerald M."/>
            <person name="Haas B."/>
            <person name="Abouelleil A."/>
            <person name="Alvarado L."/>
            <person name="Arachchi H.M."/>
            <person name="Berlin A.M."/>
            <person name="Chapman S.B."/>
            <person name="Goldberg J."/>
            <person name="Griggs A."/>
            <person name="Gujja S."/>
            <person name="Hansen M."/>
            <person name="Howarth C."/>
            <person name="Imamovic A."/>
            <person name="Larimer J."/>
            <person name="McCowan C."/>
            <person name="Montmayeur A."/>
            <person name="Murphy C."/>
            <person name="Neiman D."/>
            <person name="Pearson M."/>
            <person name="Priest M."/>
            <person name="Roberts A."/>
            <person name="Saif S."/>
            <person name="Shea T."/>
            <person name="Sisk P."/>
            <person name="Sykes S."/>
            <person name="Wortman J."/>
            <person name="Nusbaum C."/>
            <person name="Birren B."/>
        </authorList>
    </citation>
    <scope>NUCLEOTIDE SEQUENCE [LARGE SCALE GENOMIC DNA]</scope>
    <source>
        <strain evidence="5">race PST-78</strain>
    </source>
</reference>
<dbReference type="PANTHER" id="PTHR28204">
    <property type="entry name" value="MITOCHONDRIAL DISTRIBUTION AND MORPHOLOGY PROTEIN 12"/>
    <property type="match status" value="1"/>
</dbReference>
<dbReference type="PANTHER" id="PTHR28204:SF1">
    <property type="entry name" value="MITOCHONDRIAL DISTRIBUTION AND MORPHOLOGY PROTEIN 12"/>
    <property type="match status" value="1"/>
</dbReference>
<dbReference type="InterPro" id="IPR001878">
    <property type="entry name" value="Znf_CCHC"/>
</dbReference>
<dbReference type="Pfam" id="PF14223">
    <property type="entry name" value="Retrotran_gag_2"/>
    <property type="match status" value="1"/>
</dbReference>
<proteinExistence type="predicted"/>
<dbReference type="GO" id="GO:1990456">
    <property type="term" value="P:mitochondrion-endoplasmic reticulum membrane tethering"/>
    <property type="evidence" value="ECO:0007669"/>
    <property type="project" value="TreeGrafter"/>
</dbReference>
<comment type="caution">
    <text evidence="4">The sequence shown here is derived from an EMBL/GenBank/DDBJ whole genome shotgun (WGS) entry which is preliminary data.</text>
</comment>
<accession>A0A0L0V2T4</accession>
<sequence length="292" mass="32820">MTTEELRSRILLNPNNYIPWLFAMEAKLIGIDALEIVTGATPAPAEQAADKKGDYYKINRKAYSLIVDYLTSDVMNYASASSPERDRHSGYGLWQLLQNKYAGTDLAAQSVAVGYFLRPKLSTLSIFISDMQTANQKLVLSGLSLDDQFKTLMMLNKLPTSFNSFRDIISMGFATELFDRILRKLKNYGIQNKIDSIVDSEVLKSPVTSMYTRSIDSDVSCPHCKRSFRLCTHCGKTGHTEPNCYAKNNPSGHQAKSVGLTSKHQHSSNMVMTEEDEDTINAIYDRYPDLRL</sequence>
<dbReference type="GO" id="GO:0032865">
    <property type="term" value="C:ERMES complex"/>
    <property type="evidence" value="ECO:0007669"/>
    <property type="project" value="InterPro"/>
</dbReference>
<evidence type="ECO:0000313" key="5">
    <source>
        <dbReference type="Proteomes" id="UP000054564"/>
    </source>
</evidence>
<evidence type="ECO:0000256" key="1">
    <source>
        <dbReference type="ARBA" id="ARBA00022824"/>
    </source>
</evidence>
<dbReference type="GO" id="GO:0008270">
    <property type="term" value="F:zinc ion binding"/>
    <property type="evidence" value="ECO:0007669"/>
    <property type="project" value="UniProtKB-KW"/>
</dbReference>
<protein>
    <recommendedName>
        <fullName evidence="3">CCHC-type domain-containing protein</fullName>
    </recommendedName>
</protein>
<name>A0A0L0V2T4_9BASI</name>
<feature type="domain" description="CCHC-type" evidence="3">
    <location>
        <begin position="231"/>
        <end position="244"/>
    </location>
</feature>
<keyword evidence="2" id="KW-0479">Metal-binding</keyword>
<evidence type="ECO:0000259" key="3">
    <source>
        <dbReference type="PROSITE" id="PS50158"/>
    </source>
</evidence>
<dbReference type="PROSITE" id="PS50158">
    <property type="entry name" value="ZF_CCHC"/>
    <property type="match status" value="1"/>
</dbReference>
<keyword evidence="2" id="KW-0862">Zinc</keyword>
<dbReference type="InterPro" id="IPR027532">
    <property type="entry name" value="Mdm12"/>
</dbReference>
<evidence type="ECO:0000256" key="2">
    <source>
        <dbReference type="PROSITE-ProRule" id="PRU00047"/>
    </source>
</evidence>
<keyword evidence="5" id="KW-1185">Reference proteome</keyword>
<gene>
    <name evidence="4" type="ORF">PSTG_12996</name>
</gene>
<dbReference type="GO" id="GO:0003676">
    <property type="term" value="F:nucleic acid binding"/>
    <property type="evidence" value="ECO:0007669"/>
    <property type="project" value="InterPro"/>
</dbReference>